<organism evidence="3 4">
    <name type="scientific">Hortaea werneckii</name>
    <name type="common">Black yeast</name>
    <name type="synonym">Cladosporium werneckii</name>
    <dbReference type="NCBI Taxonomy" id="91943"/>
    <lineage>
        <taxon>Eukaryota</taxon>
        <taxon>Fungi</taxon>
        <taxon>Dikarya</taxon>
        <taxon>Ascomycota</taxon>
        <taxon>Pezizomycotina</taxon>
        <taxon>Dothideomycetes</taxon>
        <taxon>Dothideomycetidae</taxon>
        <taxon>Mycosphaerellales</taxon>
        <taxon>Teratosphaeriaceae</taxon>
        <taxon>Hortaea</taxon>
    </lineage>
</organism>
<evidence type="ECO:0000313" key="3">
    <source>
        <dbReference type="EMBL" id="RMY86882.1"/>
    </source>
</evidence>
<evidence type="ECO:0000256" key="1">
    <source>
        <dbReference type="SAM" id="MobiDB-lite"/>
    </source>
</evidence>
<feature type="region of interest" description="Disordered" evidence="1">
    <location>
        <begin position="325"/>
        <end position="373"/>
    </location>
</feature>
<accession>A0A3M7FDG8</accession>
<feature type="compositionally biased region" description="Basic and acidic residues" evidence="1">
    <location>
        <begin position="362"/>
        <end position="373"/>
    </location>
</feature>
<keyword evidence="2" id="KW-1133">Transmembrane helix</keyword>
<protein>
    <submittedName>
        <fullName evidence="3">Uncharacterized protein</fullName>
    </submittedName>
</protein>
<proteinExistence type="predicted"/>
<evidence type="ECO:0000313" key="4">
    <source>
        <dbReference type="Proteomes" id="UP000268823"/>
    </source>
</evidence>
<dbReference type="EMBL" id="QWIR01000103">
    <property type="protein sequence ID" value="RMY86882.1"/>
    <property type="molecule type" value="Genomic_DNA"/>
</dbReference>
<feature type="transmembrane region" description="Helical" evidence="2">
    <location>
        <begin position="157"/>
        <end position="179"/>
    </location>
</feature>
<comment type="caution">
    <text evidence="3">The sequence shown here is derived from an EMBL/GenBank/DDBJ whole genome shotgun (WGS) entry which is preliminary data.</text>
</comment>
<gene>
    <name evidence="3" type="ORF">D0861_05649</name>
</gene>
<evidence type="ECO:0000256" key="2">
    <source>
        <dbReference type="SAM" id="Phobius"/>
    </source>
</evidence>
<dbReference type="Proteomes" id="UP000268823">
    <property type="component" value="Unassembled WGS sequence"/>
</dbReference>
<feature type="compositionally biased region" description="Gly residues" evidence="1">
    <location>
        <begin position="350"/>
        <end position="361"/>
    </location>
</feature>
<name>A0A3M7FDG8_HORWE</name>
<feature type="compositionally biased region" description="Low complexity" evidence="1">
    <location>
        <begin position="336"/>
        <end position="349"/>
    </location>
</feature>
<reference evidence="3 4" key="1">
    <citation type="journal article" date="2018" name="BMC Genomics">
        <title>Genomic evidence for intraspecific hybridization in a clonal and extremely halotolerant yeast.</title>
        <authorList>
            <person name="Gostincar C."/>
            <person name="Stajich J.E."/>
            <person name="Zupancic J."/>
            <person name="Zalar P."/>
            <person name="Gunde-Cimerman N."/>
        </authorList>
    </citation>
    <scope>NUCLEOTIDE SEQUENCE [LARGE SCALE GENOMIC DNA]</scope>
    <source>
        <strain evidence="3 4">EXF-2788</strain>
    </source>
</reference>
<sequence length="373" mass="40460">LNSINNRLGPCFNASHLIAQLSRHVCREKRQDVMITPTLLRHNASSIARQTLFRSPSRLTLTNRASIRPQCFSNKTPSTFPSLISRRWETTTTPAKQGRKSPNLYPELINIYLAPTAQTVLAGVLRLTTLVVFSLGTFIYVPAIYLDANAPTWLCPLAVLGSSVPFLAAIASGPMITSVRARLPAAARRSKPDLQRWAANPTSPSVGGLSNSSTLRIQFIRFAPWLITRDIRLAGLRRLPPSRLRLANLEHQIPAGEKDRLAYWGSTLGRWLDRYFHRYWVNVAGTRGGRDRSSVPGVWGKVWEGIPFVGEEEAGRGIRRSGGGVVPVGDVRKSGRVSAPPAGVVRPPGSAGGGGAGGGGNEGRRKAGGEKRG</sequence>
<feature type="non-terminal residue" evidence="3">
    <location>
        <position position="1"/>
    </location>
</feature>
<dbReference type="AlphaFoldDB" id="A0A3M7FDG8"/>
<keyword evidence="2" id="KW-0812">Transmembrane</keyword>
<dbReference type="OrthoDB" id="2386090at2759"/>
<keyword evidence="2" id="KW-0472">Membrane</keyword>
<feature type="transmembrane region" description="Helical" evidence="2">
    <location>
        <begin position="124"/>
        <end position="145"/>
    </location>
</feature>